<keyword evidence="3" id="KW-1185">Reference proteome</keyword>
<dbReference type="PANTHER" id="PTHR35665:SF1">
    <property type="entry name" value="PROTEIN LKAAEAR1"/>
    <property type="match status" value="1"/>
</dbReference>
<feature type="region of interest" description="Disordered" evidence="1">
    <location>
        <begin position="1"/>
        <end position="25"/>
    </location>
</feature>
<organism evidence="2 3">
    <name type="scientific">Pyxicephalus adspersus</name>
    <name type="common">African bullfrog</name>
    <dbReference type="NCBI Taxonomy" id="30357"/>
    <lineage>
        <taxon>Eukaryota</taxon>
        <taxon>Metazoa</taxon>
        <taxon>Chordata</taxon>
        <taxon>Craniata</taxon>
        <taxon>Vertebrata</taxon>
        <taxon>Euteleostomi</taxon>
        <taxon>Amphibia</taxon>
        <taxon>Batrachia</taxon>
        <taxon>Anura</taxon>
        <taxon>Neobatrachia</taxon>
        <taxon>Ranoidea</taxon>
        <taxon>Pyxicephalidae</taxon>
        <taxon>Pyxicephalinae</taxon>
        <taxon>Pyxicephalus</taxon>
    </lineage>
</organism>
<dbReference type="Pfam" id="PF15478">
    <property type="entry name" value="LKAAEAR"/>
    <property type="match status" value="1"/>
</dbReference>
<dbReference type="AlphaFoldDB" id="A0AAV3ACH4"/>
<protein>
    <recommendedName>
        <fullName evidence="4">Protein LKAAEAR1</fullName>
    </recommendedName>
</protein>
<proteinExistence type="predicted"/>
<evidence type="ECO:0000313" key="2">
    <source>
        <dbReference type="EMBL" id="DBA22041.1"/>
    </source>
</evidence>
<accession>A0AAV3ACH4</accession>
<evidence type="ECO:0000256" key="1">
    <source>
        <dbReference type="SAM" id="MobiDB-lite"/>
    </source>
</evidence>
<dbReference type="EMBL" id="DYDO01000006">
    <property type="protein sequence ID" value="DBA22041.1"/>
    <property type="molecule type" value="Genomic_DNA"/>
</dbReference>
<evidence type="ECO:0008006" key="4">
    <source>
        <dbReference type="Google" id="ProtNLM"/>
    </source>
</evidence>
<dbReference type="Proteomes" id="UP001181693">
    <property type="component" value="Unassembled WGS sequence"/>
</dbReference>
<name>A0AAV3ACH4_PYXAD</name>
<gene>
    <name evidence="2" type="ORF">GDO54_013117</name>
</gene>
<dbReference type="InterPro" id="IPR029152">
    <property type="entry name" value="LKAAEAR1"/>
</dbReference>
<comment type="caution">
    <text evidence="2">The sequence shown here is derived from an EMBL/GenBank/DDBJ whole genome shotgun (WGS) entry which is preliminary data.</text>
</comment>
<dbReference type="PANTHER" id="PTHR35665">
    <property type="entry name" value="PROTEIN LKAAEAR1"/>
    <property type="match status" value="1"/>
</dbReference>
<reference evidence="2" key="1">
    <citation type="thesis" date="2020" institute="ProQuest LLC" country="789 East Eisenhower Parkway, Ann Arbor, MI, USA">
        <title>Comparative Genomics and Chromosome Evolution.</title>
        <authorList>
            <person name="Mudd A.B."/>
        </authorList>
    </citation>
    <scope>NUCLEOTIDE SEQUENCE</scope>
    <source>
        <strain evidence="2">1538</strain>
        <tissue evidence="2">Blood</tissue>
    </source>
</reference>
<sequence length="162" mass="18584">MASDKGQLKTKPLKKSTSHGKMDPMQRARYLAYEQPSKSVAASIAITQNRLREHAVKSVSETRKQILDLEQKRQAKVVGQMKAAEARNRVRLMRFRFQFMRTQELNNLISCQPTALDAIRLEALLPTRASAADTCDPLRRFQREHVENLLKDDRGLLTNRIP</sequence>
<evidence type="ECO:0000313" key="3">
    <source>
        <dbReference type="Proteomes" id="UP001181693"/>
    </source>
</evidence>